<keyword evidence="3" id="KW-1185">Reference proteome</keyword>
<comment type="caution">
    <text evidence="2">The sequence shown here is derived from an EMBL/GenBank/DDBJ whole genome shotgun (WGS) entry which is preliminary data.</text>
</comment>
<evidence type="ECO:0000256" key="1">
    <source>
        <dbReference type="SAM" id="MobiDB-lite"/>
    </source>
</evidence>
<feature type="compositionally biased region" description="Pro residues" evidence="1">
    <location>
        <begin position="511"/>
        <end position="520"/>
    </location>
</feature>
<organism evidence="2 3">
    <name type="scientific">Brachybacterium sacelli</name>
    <dbReference type="NCBI Taxonomy" id="173364"/>
    <lineage>
        <taxon>Bacteria</taxon>
        <taxon>Bacillati</taxon>
        <taxon>Actinomycetota</taxon>
        <taxon>Actinomycetes</taxon>
        <taxon>Micrococcales</taxon>
        <taxon>Dermabacteraceae</taxon>
        <taxon>Brachybacterium</taxon>
    </lineage>
</organism>
<name>A0ABS4X703_9MICO</name>
<reference evidence="2 3" key="1">
    <citation type="submission" date="2021-03" db="EMBL/GenBank/DDBJ databases">
        <title>Sequencing the genomes of 1000 actinobacteria strains.</title>
        <authorList>
            <person name="Klenk H.-P."/>
        </authorList>
    </citation>
    <scope>NUCLEOTIDE SEQUENCE [LARGE SCALE GENOMIC DNA]</scope>
    <source>
        <strain evidence="2 3">DSM 14566</strain>
    </source>
</reference>
<dbReference type="RefSeq" id="WP_209904928.1">
    <property type="nucleotide sequence ID" value="NZ_BAAAJW010000001.1"/>
</dbReference>
<evidence type="ECO:0000313" key="3">
    <source>
        <dbReference type="Proteomes" id="UP001519290"/>
    </source>
</evidence>
<feature type="region of interest" description="Disordered" evidence="1">
    <location>
        <begin position="489"/>
        <end position="520"/>
    </location>
</feature>
<gene>
    <name evidence="2" type="ORF">JOF43_004027</name>
</gene>
<feature type="region of interest" description="Disordered" evidence="1">
    <location>
        <begin position="1"/>
        <end position="22"/>
    </location>
</feature>
<feature type="compositionally biased region" description="Acidic residues" evidence="1">
    <location>
        <begin position="11"/>
        <end position="21"/>
    </location>
</feature>
<evidence type="ECO:0000313" key="2">
    <source>
        <dbReference type="EMBL" id="MBP2384038.1"/>
    </source>
</evidence>
<accession>A0ABS4X703</accession>
<dbReference type="Proteomes" id="UP001519290">
    <property type="component" value="Unassembled WGS sequence"/>
</dbReference>
<feature type="region of interest" description="Disordered" evidence="1">
    <location>
        <begin position="37"/>
        <end position="59"/>
    </location>
</feature>
<dbReference type="EMBL" id="JAGIOD010000002">
    <property type="protein sequence ID" value="MBP2384038.1"/>
    <property type="molecule type" value="Genomic_DNA"/>
</dbReference>
<protein>
    <recommendedName>
        <fullName evidence="4">HNH endonuclease</fullName>
    </recommendedName>
</protein>
<dbReference type="InterPro" id="IPR003615">
    <property type="entry name" value="HNH_nuc"/>
</dbReference>
<sequence>MSAIACGTASEGDDPQEDFDPSDLAFLASLPRRLRQVTARTPLTREGLPDRGESSEDPRLSAAAQLVWDAEKDSARALASRYRAVAALHDCEADGEEPADEDDLDTRRAALALRVTDGVAAWELRSAHQAVDQFPRTLGLLESGHFPSWWFTRMLRAAQKLSDDSRRQIDLAIAAWSTDITAERFVSLLNALVQLRALREKEAEQEPAEPVRTVELAPDTAEGIGTITFRGPIPEILAFWKRLDESAHAVQAAQRKALREGTEIPFDLEETVSRTGRPVPLDRLRYALQFDSSFDTDGVQVPVERFRLNLTVPALTLLGASDAPGMVEGSTPIPPRMARSLAGAATTWYRVLTDPGTGAFLPCPAEKYHPDKAMLEHLRLRNSTCAVPGCTRSTSWASEGDHIEEYDHADPTRGGLTEIENLHLLCWQHHLEKTLGLLDPARLVRNGSGPGRTRWSIGSHDQVITTDDVDVATRIAVRQLERIWELHERRKNARRPLPPPEEPPTDTQEVPPTPDDPPPF</sequence>
<feature type="compositionally biased region" description="Basic and acidic residues" evidence="1">
    <location>
        <begin position="47"/>
        <end position="59"/>
    </location>
</feature>
<proteinExistence type="predicted"/>
<dbReference type="CDD" id="cd00085">
    <property type="entry name" value="HNHc"/>
    <property type="match status" value="1"/>
</dbReference>
<evidence type="ECO:0008006" key="4">
    <source>
        <dbReference type="Google" id="ProtNLM"/>
    </source>
</evidence>